<accession>A0ABZ0RF64</accession>
<keyword evidence="1" id="KW-0732">Signal</keyword>
<protein>
    <recommendedName>
        <fullName evidence="4">Lipoprotein</fullName>
    </recommendedName>
</protein>
<dbReference type="RefSeq" id="WP_319831568.1">
    <property type="nucleotide sequence ID" value="NZ_CP138858.1"/>
</dbReference>
<organism evidence="2 3">
    <name type="scientific">Coraliomargarita algicola</name>
    <dbReference type="NCBI Taxonomy" id="3092156"/>
    <lineage>
        <taxon>Bacteria</taxon>
        <taxon>Pseudomonadati</taxon>
        <taxon>Verrucomicrobiota</taxon>
        <taxon>Opitutia</taxon>
        <taxon>Puniceicoccales</taxon>
        <taxon>Coraliomargaritaceae</taxon>
        <taxon>Coraliomargarita</taxon>
    </lineage>
</organism>
<dbReference type="Proteomes" id="UP001324993">
    <property type="component" value="Chromosome"/>
</dbReference>
<reference evidence="2 3" key="1">
    <citation type="submission" date="2023-11" db="EMBL/GenBank/DDBJ databases">
        <title>Coraliomargarita sp. nov., isolated from marine algae.</title>
        <authorList>
            <person name="Lee J.K."/>
            <person name="Baek J.H."/>
            <person name="Kim J.M."/>
            <person name="Choi D.G."/>
            <person name="Jeon C.O."/>
        </authorList>
    </citation>
    <scope>NUCLEOTIDE SEQUENCE [LARGE SCALE GENOMIC DNA]</scope>
    <source>
        <strain evidence="2 3">J2-16</strain>
    </source>
</reference>
<name>A0ABZ0RF64_9BACT</name>
<dbReference type="PROSITE" id="PS51257">
    <property type="entry name" value="PROKAR_LIPOPROTEIN"/>
    <property type="match status" value="1"/>
</dbReference>
<sequence length="316" mass="33224">MSVTAKILFPCVSLAAFVFTACGSKSESTEKPEASIPDAPDAAIQTIATELSNGNGAILWEAMPASYQNDVNTVAQLAGTKVDAEIYNKGFALIGRLADVANKQKEFILNTQLGGEKPAEQIAKIEAAWPSIIGFVKTLTDSSLASAEGLQAFDGLAFCETTVSTLVDFSQDLAQLSDEPNPLDFGAVKLLASTDTTASLEMTLPDGTVNTEEFSKVENRWVPTEMASSWASDMANAKAQLEAISPEEIAKNKPQIMGAITMFEGILGQIDAAETQEQFDQALQGAMMPIMGLMMMQGGMGGGSAPAMPAVPTPAP</sequence>
<feature type="chain" id="PRO_5046370304" description="Lipoprotein" evidence="1">
    <location>
        <begin position="16"/>
        <end position="316"/>
    </location>
</feature>
<evidence type="ECO:0000313" key="3">
    <source>
        <dbReference type="Proteomes" id="UP001324993"/>
    </source>
</evidence>
<evidence type="ECO:0008006" key="4">
    <source>
        <dbReference type="Google" id="ProtNLM"/>
    </source>
</evidence>
<evidence type="ECO:0000256" key="1">
    <source>
        <dbReference type="SAM" id="SignalP"/>
    </source>
</evidence>
<proteinExistence type="predicted"/>
<feature type="signal peptide" evidence="1">
    <location>
        <begin position="1"/>
        <end position="15"/>
    </location>
</feature>
<keyword evidence="3" id="KW-1185">Reference proteome</keyword>
<gene>
    <name evidence="2" type="ORF">SH580_14550</name>
</gene>
<dbReference type="EMBL" id="CP138858">
    <property type="protein sequence ID" value="WPJ94652.1"/>
    <property type="molecule type" value="Genomic_DNA"/>
</dbReference>
<evidence type="ECO:0000313" key="2">
    <source>
        <dbReference type="EMBL" id="WPJ94652.1"/>
    </source>
</evidence>